<evidence type="ECO:0000313" key="1">
    <source>
        <dbReference type="EMBL" id="KRH94491.1"/>
    </source>
</evidence>
<dbReference type="VEuPathDB" id="MicrosporidiaDB:M153_24000011043"/>
<keyword evidence="2" id="KW-1185">Reference proteome</keyword>
<dbReference type="InterPro" id="IPR012337">
    <property type="entry name" value="RNaseH-like_sf"/>
</dbReference>
<gene>
    <name evidence="1" type="ORF">M153_24000011043</name>
</gene>
<name>A0A0R0M826_9MICR</name>
<dbReference type="SUPFAM" id="SSF53098">
    <property type="entry name" value="Ribonuclease H-like"/>
    <property type="match status" value="1"/>
</dbReference>
<dbReference type="EMBL" id="LGUB01000067">
    <property type="protein sequence ID" value="KRH94491.1"/>
    <property type="molecule type" value="Genomic_DNA"/>
</dbReference>
<sequence length="136" mass="16346">MPQTNFPYCFSHLIHNISEYIMKKRVNLTKFIMNMNDLIYSNDDFRSHLKDVTLLPKFVKTRWSSFLKTFTYYSNHFRYVTNIFQEKANKMCQINQILRSHLASSDNLYNQLLDIILNYSCYVELTTLSESRSFKI</sequence>
<dbReference type="AlphaFoldDB" id="A0A0R0M826"/>
<comment type="caution">
    <text evidence="1">The sequence shown here is derived from an EMBL/GenBank/DDBJ whole genome shotgun (WGS) entry which is preliminary data.</text>
</comment>
<evidence type="ECO:0000313" key="2">
    <source>
        <dbReference type="Proteomes" id="UP000051530"/>
    </source>
</evidence>
<dbReference type="Proteomes" id="UP000051530">
    <property type="component" value="Unassembled WGS sequence"/>
</dbReference>
<protein>
    <submittedName>
        <fullName evidence="1">Uncharacterized protein</fullName>
    </submittedName>
</protein>
<accession>A0A0R0M826</accession>
<reference evidence="1 2" key="1">
    <citation type="submission" date="2015-07" db="EMBL/GenBank/DDBJ databases">
        <title>The genome of Pseudoloma neurophilia, a relevant intracellular parasite of the zebrafish.</title>
        <authorList>
            <person name="Ndikumana S."/>
            <person name="Pelin A."/>
            <person name="Sanders J."/>
            <person name="Corradi N."/>
        </authorList>
    </citation>
    <scope>NUCLEOTIDE SEQUENCE [LARGE SCALE GENOMIC DNA]</scope>
    <source>
        <strain evidence="1 2">MK1</strain>
    </source>
</reference>
<proteinExistence type="predicted"/>
<organism evidence="1 2">
    <name type="scientific">Pseudoloma neurophilia</name>
    <dbReference type="NCBI Taxonomy" id="146866"/>
    <lineage>
        <taxon>Eukaryota</taxon>
        <taxon>Fungi</taxon>
        <taxon>Fungi incertae sedis</taxon>
        <taxon>Microsporidia</taxon>
        <taxon>Pseudoloma</taxon>
    </lineage>
</organism>